<gene>
    <name evidence="6" type="ORF">OIU84_020407</name>
</gene>
<sequence>MASRSTLSRLSLTATRSMQSTRGATRFFSDDKGRVLSEEERAAENVYIKPFPNLPPRFSYLSTVSPFPAHLPSQNGKETSELSNPISSNSASLPHFKHSLHVRFGDIPGASHWLQGQPEFIILANPTSSFRWSDKTQLFFNGSLVMSDPHTRSFWSSGTSQQGDRVVLLNSSNLQILQEQQVLWQSFDFPTSTLVENQSFTSNMSLVSSNGLYSMRLGDDFMALYANFKDGKTQQMYWKHKALEAKAEVVQGQGPIHARLESDGFLGMYQIGKTPVDIQPFNSFHRPIDTFLVLRLEPDGNLKGYYWAQTDWVVDYQAITETCELPSPCGSYGLCRPGSGCSCLDNRTQVDTGSFQCIDGDDQSGDFCSGSDDFWAIRRKGVELPFKELMGSDTKSSSVEECELSCHGNCSCWGAVYNNVTGFCYLVDYPIQTLVGVGDESKIGYFKVRATRGGHKKMKAGIRVLGAVILALTGAVIGYAGYKIWNRRRTWPKRVLEENAEVSPGPYKNLGSASFKSIQMI</sequence>
<dbReference type="InterPro" id="IPR001480">
    <property type="entry name" value="Bulb-type_lectin_dom"/>
</dbReference>
<evidence type="ECO:0000313" key="6">
    <source>
        <dbReference type="EMBL" id="KAJ6428729.1"/>
    </source>
</evidence>
<comment type="caution">
    <text evidence="6">The sequence shown here is derived from an EMBL/GenBank/DDBJ whole genome shotgun (WGS) entry which is preliminary data.</text>
</comment>
<reference evidence="6 7" key="1">
    <citation type="journal article" date="2023" name="Int. J. Mol. Sci.">
        <title>De Novo Assembly and Annotation of 11 Diverse Shrub Willow (Salix) Genomes Reveals Novel Gene Organization in Sex-Linked Regions.</title>
        <authorList>
            <person name="Hyden B."/>
            <person name="Feng K."/>
            <person name="Yates T.B."/>
            <person name="Jawdy S."/>
            <person name="Cereghino C."/>
            <person name="Smart L.B."/>
            <person name="Muchero W."/>
        </authorList>
    </citation>
    <scope>NUCLEOTIDE SEQUENCE [LARGE SCALE GENOMIC DNA]</scope>
    <source>
        <tissue evidence="6">Shoot tip</tissue>
    </source>
</reference>
<evidence type="ECO:0000313" key="7">
    <source>
        <dbReference type="Proteomes" id="UP001162972"/>
    </source>
</evidence>
<keyword evidence="3" id="KW-0325">Glycoprotein</keyword>
<keyword evidence="2" id="KW-1015">Disulfide bond</keyword>
<dbReference type="InterPro" id="IPR051343">
    <property type="entry name" value="G-type_lectin_kinases/EP1-like"/>
</dbReference>
<keyword evidence="7" id="KW-1185">Reference proteome</keyword>
<keyword evidence="4" id="KW-0472">Membrane</keyword>
<dbReference type="InterPro" id="IPR000858">
    <property type="entry name" value="S_locus_glycoprot_dom"/>
</dbReference>
<dbReference type="CDD" id="cd01098">
    <property type="entry name" value="PAN_AP_plant"/>
    <property type="match status" value="1"/>
</dbReference>
<evidence type="ECO:0000256" key="3">
    <source>
        <dbReference type="ARBA" id="ARBA00023180"/>
    </source>
</evidence>
<evidence type="ECO:0000256" key="4">
    <source>
        <dbReference type="SAM" id="Phobius"/>
    </source>
</evidence>
<name>A0AAD6PG95_9ROSI</name>
<dbReference type="Pfam" id="PF01453">
    <property type="entry name" value="B_lectin"/>
    <property type="match status" value="1"/>
</dbReference>
<organism evidence="6 7">
    <name type="scientific">Salix udensis</name>
    <dbReference type="NCBI Taxonomy" id="889485"/>
    <lineage>
        <taxon>Eukaryota</taxon>
        <taxon>Viridiplantae</taxon>
        <taxon>Streptophyta</taxon>
        <taxon>Embryophyta</taxon>
        <taxon>Tracheophyta</taxon>
        <taxon>Spermatophyta</taxon>
        <taxon>Magnoliopsida</taxon>
        <taxon>eudicotyledons</taxon>
        <taxon>Gunneridae</taxon>
        <taxon>Pentapetalae</taxon>
        <taxon>rosids</taxon>
        <taxon>fabids</taxon>
        <taxon>Malpighiales</taxon>
        <taxon>Salicaceae</taxon>
        <taxon>Saliceae</taxon>
        <taxon>Salix</taxon>
    </lineage>
</organism>
<keyword evidence="4" id="KW-0812">Transmembrane</keyword>
<dbReference type="Gene3D" id="2.90.10.30">
    <property type="match status" value="1"/>
</dbReference>
<evidence type="ECO:0000256" key="1">
    <source>
        <dbReference type="ARBA" id="ARBA00022729"/>
    </source>
</evidence>
<evidence type="ECO:0000256" key="2">
    <source>
        <dbReference type="ARBA" id="ARBA00023157"/>
    </source>
</evidence>
<feature type="transmembrane region" description="Helical" evidence="4">
    <location>
        <begin position="464"/>
        <end position="485"/>
    </location>
</feature>
<keyword evidence="1" id="KW-0732">Signal</keyword>
<dbReference type="InterPro" id="IPR003609">
    <property type="entry name" value="Pan_app"/>
</dbReference>
<feature type="domain" description="Apple" evidence="5">
    <location>
        <begin position="368"/>
        <end position="450"/>
    </location>
</feature>
<keyword evidence="4" id="KW-1133">Transmembrane helix</keyword>
<dbReference type="EMBL" id="JAPFFJ010000004">
    <property type="protein sequence ID" value="KAJ6428729.1"/>
    <property type="molecule type" value="Genomic_DNA"/>
</dbReference>
<accession>A0AAD6PG95</accession>
<dbReference type="PANTHER" id="PTHR47976">
    <property type="entry name" value="G-TYPE LECTIN S-RECEPTOR-LIKE SERINE/THREONINE-PROTEIN KINASE SD2-5"/>
    <property type="match status" value="1"/>
</dbReference>
<dbReference type="SUPFAM" id="SSF51110">
    <property type="entry name" value="alpha-D-mannose-specific plant lectins"/>
    <property type="match status" value="1"/>
</dbReference>
<dbReference type="GO" id="GO:0048544">
    <property type="term" value="P:recognition of pollen"/>
    <property type="evidence" value="ECO:0007669"/>
    <property type="project" value="InterPro"/>
</dbReference>
<dbReference type="AlphaFoldDB" id="A0AAD6PG95"/>
<evidence type="ECO:0000259" key="5">
    <source>
        <dbReference type="PROSITE" id="PS50948"/>
    </source>
</evidence>
<dbReference type="Pfam" id="PF08276">
    <property type="entry name" value="PAN_2"/>
    <property type="match status" value="1"/>
</dbReference>
<protein>
    <recommendedName>
        <fullName evidence="5">Apple domain-containing protein</fullName>
    </recommendedName>
</protein>
<dbReference type="PROSITE" id="PS50948">
    <property type="entry name" value="PAN"/>
    <property type="match status" value="1"/>
</dbReference>
<dbReference type="Pfam" id="PF00954">
    <property type="entry name" value="S_locus_glycop"/>
    <property type="match status" value="1"/>
</dbReference>
<dbReference type="Proteomes" id="UP001162972">
    <property type="component" value="Chromosome 8"/>
</dbReference>
<proteinExistence type="predicted"/>
<dbReference type="InterPro" id="IPR036426">
    <property type="entry name" value="Bulb-type_lectin_dom_sf"/>
</dbReference>